<protein>
    <submittedName>
        <fullName evidence="1">XRE family transcriptional regulator</fullName>
    </submittedName>
</protein>
<dbReference type="EMBL" id="RZNX01000001">
    <property type="protein sequence ID" value="RUT35485.1"/>
    <property type="molecule type" value="Genomic_DNA"/>
</dbReference>
<dbReference type="Proteomes" id="UP000272464">
    <property type="component" value="Unassembled WGS sequence"/>
</dbReference>
<dbReference type="AlphaFoldDB" id="A0A433XN19"/>
<evidence type="ECO:0000313" key="1">
    <source>
        <dbReference type="EMBL" id="RUT35485.1"/>
    </source>
</evidence>
<dbReference type="InterPro" id="IPR010982">
    <property type="entry name" value="Lambda_DNA-bd_dom_sf"/>
</dbReference>
<evidence type="ECO:0000313" key="2">
    <source>
        <dbReference type="Proteomes" id="UP000272464"/>
    </source>
</evidence>
<sequence>MKFELGRCLLKDRLIETGQSVEWLAAELLFRPERIYDFIDNKRVMPLKIAISIADSIGCDVRALYELIPEGNEGKGNQGHHL</sequence>
<proteinExistence type="predicted"/>
<name>A0A433XN19_9BACL</name>
<comment type="caution">
    <text evidence="1">The sequence shown here is derived from an EMBL/GenBank/DDBJ whole genome shotgun (WGS) entry which is preliminary data.</text>
</comment>
<dbReference type="RefSeq" id="WP_127197185.1">
    <property type="nucleotide sequence ID" value="NZ_RZNX01000001.1"/>
</dbReference>
<dbReference type="OrthoDB" id="2472497at2"/>
<reference evidence="1 2" key="1">
    <citation type="submission" date="2018-12" db="EMBL/GenBank/DDBJ databases">
        <authorList>
            <person name="Sun L."/>
            <person name="Chen Z."/>
        </authorList>
    </citation>
    <scope>NUCLEOTIDE SEQUENCE [LARGE SCALE GENOMIC DNA]</scope>
    <source>
        <strain evidence="1 2">3-5-3</strain>
    </source>
</reference>
<organism evidence="1 2">
    <name type="scientific">Paenibacillus zeisoli</name>
    <dbReference type="NCBI Taxonomy" id="2496267"/>
    <lineage>
        <taxon>Bacteria</taxon>
        <taxon>Bacillati</taxon>
        <taxon>Bacillota</taxon>
        <taxon>Bacilli</taxon>
        <taxon>Bacillales</taxon>
        <taxon>Paenibacillaceae</taxon>
        <taxon>Paenibacillus</taxon>
    </lineage>
</organism>
<accession>A0A433XN19</accession>
<gene>
    <name evidence="1" type="ORF">EJP77_00170</name>
</gene>
<dbReference type="GO" id="GO:0003677">
    <property type="term" value="F:DNA binding"/>
    <property type="evidence" value="ECO:0007669"/>
    <property type="project" value="InterPro"/>
</dbReference>
<keyword evidence="2" id="KW-1185">Reference proteome</keyword>
<dbReference type="SUPFAM" id="SSF47413">
    <property type="entry name" value="lambda repressor-like DNA-binding domains"/>
    <property type="match status" value="1"/>
</dbReference>